<dbReference type="EMBL" id="VLLE01000003">
    <property type="protein sequence ID" value="TWI83296.1"/>
    <property type="molecule type" value="Genomic_DNA"/>
</dbReference>
<dbReference type="AlphaFoldDB" id="A0A562SR61"/>
<keyword evidence="4" id="KW-1185">Reference proteome</keyword>
<feature type="region of interest" description="Disordered" evidence="1">
    <location>
        <begin position="140"/>
        <end position="159"/>
    </location>
</feature>
<proteinExistence type="predicted"/>
<accession>A0A562SR61</accession>
<sequence>MLPEFKSIFDLLKAFPTEQSCIDHLEGLRWEGIVVSPFDESSKVYKCAGNKYKCKNTGKYFNVRTNTIFDNTKIPLQKWFLALYVFSSHKKGISSHQLAKDISVTQKSAWFMLHRLRYAFDHPNFKKTVGDIVEIDESGIGGDSSNKHESKKTKNEEGNTISTKTTVLGFRERGGNVIAKVVSDRTKDTLLPIIHETVEPNSVIMTDDYSGYNDLSNHFQHHTVNHSAKQYVNEMAHTNGIENFWSHLKRGIDGIYHSISNQHLQAYVDEFTLRFNTRKLDTQSRFDFVLSGVANRRLTYKNLIK</sequence>
<gene>
    <name evidence="3" type="ORF">IQ13_1404</name>
</gene>
<name>A0A562SR61_9BACT</name>
<dbReference type="PANTHER" id="PTHR47163">
    <property type="entry name" value="DDE_TNP_IS1595 DOMAIN-CONTAINING PROTEIN"/>
    <property type="match status" value="1"/>
</dbReference>
<evidence type="ECO:0000259" key="2">
    <source>
        <dbReference type="SMART" id="SM01126"/>
    </source>
</evidence>
<dbReference type="InterPro" id="IPR053164">
    <property type="entry name" value="IS1016-like_transposase"/>
</dbReference>
<dbReference type="SMART" id="SM01126">
    <property type="entry name" value="DDE_Tnp_IS1595"/>
    <property type="match status" value="1"/>
</dbReference>
<dbReference type="OrthoDB" id="9783459at2"/>
<comment type="caution">
    <text evidence="3">The sequence shown here is derived from an EMBL/GenBank/DDBJ whole genome shotgun (WGS) entry which is preliminary data.</text>
</comment>
<dbReference type="NCBIfam" id="NF033547">
    <property type="entry name" value="transpos_IS1595"/>
    <property type="match status" value="1"/>
</dbReference>
<dbReference type="PANTHER" id="PTHR47163:SF2">
    <property type="entry name" value="SI:DKEY-17M8.2"/>
    <property type="match status" value="1"/>
</dbReference>
<dbReference type="Pfam" id="PF12762">
    <property type="entry name" value="DDE_Tnp_IS1595"/>
    <property type="match status" value="1"/>
</dbReference>
<dbReference type="InterPro" id="IPR024445">
    <property type="entry name" value="Tnp_ISXO2-like"/>
</dbReference>
<evidence type="ECO:0000313" key="3">
    <source>
        <dbReference type="EMBL" id="TWI83296.1"/>
    </source>
</evidence>
<dbReference type="Proteomes" id="UP000316167">
    <property type="component" value="Unassembled WGS sequence"/>
</dbReference>
<protein>
    <submittedName>
        <fullName evidence="3">ISXO2 transposase-like protein</fullName>
    </submittedName>
</protein>
<feature type="compositionally biased region" description="Basic and acidic residues" evidence="1">
    <location>
        <begin position="145"/>
        <end position="157"/>
    </location>
</feature>
<organism evidence="3 4">
    <name type="scientific">Lacibacter cauensis</name>
    <dbReference type="NCBI Taxonomy" id="510947"/>
    <lineage>
        <taxon>Bacteria</taxon>
        <taxon>Pseudomonadati</taxon>
        <taxon>Bacteroidota</taxon>
        <taxon>Chitinophagia</taxon>
        <taxon>Chitinophagales</taxon>
        <taxon>Chitinophagaceae</taxon>
        <taxon>Lacibacter</taxon>
    </lineage>
</organism>
<evidence type="ECO:0000313" key="4">
    <source>
        <dbReference type="Proteomes" id="UP000316167"/>
    </source>
</evidence>
<evidence type="ECO:0000256" key="1">
    <source>
        <dbReference type="SAM" id="MobiDB-lite"/>
    </source>
</evidence>
<reference evidence="3 4" key="1">
    <citation type="journal article" date="2015" name="Stand. Genomic Sci.">
        <title>Genomic Encyclopedia of Bacterial and Archaeal Type Strains, Phase III: the genomes of soil and plant-associated and newly described type strains.</title>
        <authorList>
            <person name="Whitman W.B."/>
            <person name="Woyke T."/>
            <person name="Klenk H.P."/>
            <person name="Zhou Y."/>
            <person name="Lilburn T.G."/>
            <person name="Beck B.J."/>
            <person name="De Vos P."/>
            <person name="Vandamme P."/>
            <person name="Eisen J.A."/>
            <person name="Garrity G."/>
            <person name="Hugenholtz P."/>
            <person name="Kyrpides N.C."/>
        </authorList>
    </citation>
    <scope>NUCLEOTIDE SEQUENCE [LARGE SCALE GENOMIC DNA]</scope>
    <source>
        <strain evidence="3 4">CGMCC 1.7271</strain>
    </source>
</reference>
<dbReference type="RefSeq" id="WP_144885366.1">
    <property type="nucleotide sequence ID" value="NZ_VLLE01000003.1"/>
</dbReference>
<feature type="domain" description="ISXO2-like transposase" evidence="2">
    <location>
        <begin position="128"/>
        <end position="276"/>
    </location>
</feature>